<dbReference type="EMBL" id="JABWDY010035176">
    <property type="protein sequence ID" value="KAF5182139.1"/>
    <property type="molecule type" value="Genomic_DNA"/>
</dbReference>
<dbReference type="OrthoDB" id="1567931at2759"/>
<name>A0A7J6VAN9_THATH</name>
<dbReference type="GO" id="GO:0010427">
    <property type="term" value="F:abscisic acid binding"/>
    <property type="evidence" value="ECO:0007669"/>
    <property type="project" value="InterPro"/>
</dbReference>
<dbReference type="InterPro" id="IPR023393">
    <property type="entry name" value="START-like_dom_sf"/>
</dbReference>
<dbReference type="GO" id="GO:0004864">
    <property type="term" value="F:protein phosphatase inhibitor activity"/>
    <property type="evidence" value="ECO:0007669"/>
    <property type="project" value="InterPro"/>
</dbReference>
<protein>
    <submittedName>
        <fullName evidence="3">Mlp-like protein</fullName>
    </submittedName>
</protein>
<dbReference type="AlphaFoldDB" id="A0A7J6VAN9"/>
<sequence>MGKLEFELEVKCPADKFWGGMKDTTVLFPKIFPQRFKSIEVVEGDGVNAGTVRLVRYAEDTPVITFAKEKVELLDDVNKVLVYSVIDGELMTHYKSLKGKVEVVPIPKGEGEGSLVKWSLEFEKASDEVPDPILMQDYATNAFIGLNAYLLKEE</sequence>
<dbReference type="SUPFAM" id="SSF55961">
    <property type="entry name" value="Bet v1-like"/>
    <property type="match status" value="1"/>
</dbReference>
<dbReference type="PANTHER" id="PTHR31907">
    <property type="entry name" value="MLP-LIKE PROTEIN 423"/>
    <property type="match status" value="1"/>
</dbReference>
<proteinExistence type="inferred from homology"/>
<evidence type="ECO:0000313" key="3">
    <source>
        <dbReference type="EMBL" id="KAF5182139.1"/>
    </source>
</evidence>
<comment type="similarity">
    <text evidence="1">Belongs to the BetVI family.</text>
</comment>
<accession>A0A7J6VAN9</accession>
<evidence type="ECO:0000256" key="1">
    <source>
        <dbReference type="ARBA" id="ARBA00009744"/>
    </source>
</evidence>
<dbReference type="CDD" id="cd07816">
    <property type="entry name" value="Bet_v1-like"/>
    <property type="match status" value="1"/>
</dbReference>
<dbReference type="FunFam" id="3.30.530.20:FF:000007">
    <property type="entry name" value="Major pollen allergen Bet v 1-A"/>
    <property type="match status" value="1"/>
</dbReference>
<feature type="domain" description="Bet v I/Major latex protein" evidence="2">
    <location>
        <begin position="1"/>
        <end position="153"/>
    </location>
</feature>
<organism evidence="3 4">
    <name type="scientific">Thalictrum thalictroides</name>
    <name type="common">Rue-anemone</name>
    <name type="synonym">Anemone thalictroides</name>
    <dbReference type="NCBI Taxonomy" id="46969"/>
    <lineage>
        <taxon>Eukaryota</taxon>
        <taxon>Viridiplantae</taxon>
        <taxon>Streptophyta</taxon>
        <taxon>Embryophyta</taxon>
        <taxon>Tracheophyta</taxon>
        <taxon>Spermatophyta</taxon>
        <taxon>Magnoliopsida</taxon>
        <taxon>Ranunculales</taxon>
        <taxon>Ranunculaceae</taxon>
        <taxon>Thalictroideae</taxon>
        <taxon>Thalictrum</taxon>
    </lineage>
</organism>
<dbReference type="InterPro" id="IPR000916">
    <property type="entry name" value="Bet_v_I/MLP"/>
</dbReference>
<evidence type="ECO:0000259" key="2">
    <source>
        <dbReference type="SMART" id="SM01037"/>
    </source>
</evidence>
<dbReference type="Gene3D" id="3.30.530.20">
    <property type="match status" value="1"/>
</dbReference>
<dbReference type="PRINTS" id="PR00634">
    <property type="entry name" value="BETALLERGEN"/>
</dbReference>
<dbReference type="Pfam" id="PF00407">
    <property type="entry name" value="Bet_v_1"/>
    <property type="match status" value="1"/>
</dbReference>
<dbReference type="InterPro" id="IPR024949">
    <property type="entry name" value="Bet_v_I_allergen"/>
</dbReference>
<dbReference type="InterPro" id="IPR051761">
    <property type="entry name" value="MLP-like_ligand-binding"/>
</dbReference>
<dbReference type="GO" id="GO:0006952">
    <property type="term" value="P:defense response"/>
    <property type="evidence" value="ECO:0007669"/>
    <property type="project" value="InterPro"/>
</dbReference>
<dbReference type="GO" id="GO:0038023">
    <property type="term" value="F:signaling receptor activity"/>
    <property type="evidence" value="ECO:0007669"/>
    <property type="project" value="InterPro"/>
</dbReference>
<evidence type="ECO:0000313" key="4">
    <source>
        <dbReference type="Proteomes" id="UP000554482"/>
    </source>
</evidence>
<comment type="caution">
    <text evidence="3">The sequence shown here is derived from an EMBL/GenBank/DDBJ whole genome shotgun (WGS) entry which is preliminary data.</text>
</comment>
<reference evidence="3 4" key="1">
    <citation type="submission" date="2020-06" db="EMBL/GenBank/DDBJ databases">
        <title>Transcriptomic and genomic resources for Thalictrum thalictroides and T. hernandezii: Facilitating candidate gene discovery in an emerging model plant lineage.</title>
        <authorList>
            <person name="Arias T."/>
            <person name="Riano-Pachon D.M."/>
            <person name="Di Stilio V.S."/>
        </authorList>
    </citation>
    <scope>NUCLEOTIDE SEQUENCE [LARGE SCALE GENOMIC DNA]</scope>
    <source>
        <strain evidence="4">cv. WT478/WT964</strain>
        <tissue evidence="3">Leaves</tissue>
    </source>
</reference>
<dbReference type="Proteomes" id="UP000554482">
    <property type="component" value="Unassembled WGS sequence"/>
</dbReference>
<keyword evidence="4" id="KW-1185">Reference proteome</keyword>
<gene>
    <name evidence="3" type="ORF">FRX31_028268</name>
</gene>
<dbReference type="SMART" id="SM01037">
    <property type="entry name" value="Bet_v_1"/>
    <property type="match status" value="1"/>
</dbReference>
<dbReference type="GO" id="GO:0009738">
    <property type="term" value="P:abscisic acid-activated signaling pathway"/>
    <property type="evidence" value="ECO:0007669"/>
    <property type="project" value="InterPro"/>
</dbReference>